<dbReference type="RefSeq" id="WP_220165413.1">
    <property type="nucleotide sequence ID" value="NZ_CP080507.1"/>
</dbReference>
<evidence type="ECO:0000256" key="1">
    <source>
        <dbReference type="ARBA" id="ARBA00022729"/>
    </source>
</evidence>
<protein>
    <submittedName>
        <fullName evidence="5">Polysaccharide export protein</fullName>
    </submittedName>
</protein>
<feature type="domain" description="Soluble ligand binding" evidence="4">
    <location>
        <begin position="147"/>
        <end position="201"/>
    </location>
</feature>
<dbReference type="Gene3D" id="3.10.560.10">
    <property type="entry name" value="Outer membrane lipoprotein wza domain like"/>
    <property type="match status" value="1"/>
</dbReference>
<dbReference type="Pfam" id="PF02563">
    <property type="entry name" value="Poly_export"/>
    <property type="match status" value="1"/>
</dbReference>
<evidence type="ECO:0000259" key="3">
    <source>
        <dbReference type="Pfam" id="PF02563"/>
    </source>
</evidence>
<dbReference type="EMBL" id="CP080507">
    <property type="protein sequence ID" value="QYM80354.1"/>
    <property type="molecule type" value="Genomic_DNA"/>
</dbReference>
<evidence type="ECO:0000256" key="2">
    <source>
        <dbReference type="SAM" id="SignalP"/>
    </source>
</evidence>
<dbReference type="KEGG" id="ole:K0B96_07010"/>
<dbReference type="Proteomes" id="UP000825051">
    <property type="component" value="Chromosome"/>
</dbReference>
<evidence type="ECO:0000313" key="6">
    <source>
        <dbReference type="Proteomes" id="UP000825051"/>
    </source>
</evidence>
<accession>A0A8F9TW59</accession>
<reference evidence="5" key="1">
    <citation type="submission" date="2021-08" db="EMBL/GenBank/DDBJ databases">
        <title>Genome of a novel bacterium of the phylum Verrucomicrobia, Oleiharenicola sp. KSB-15.</title>
        <authorList>
            <person name="Chung J.-H."/>
            <person name="Ahn J.-H."/>
            <person name="Yoon Y."/>
            <person name="Kim D.-Y."/>
            <person name="An S.-H."/>
            <person name="Park I."/>
            <person name="Yeon J."/>
        </authorList>
    </citation>
    <scope>NUCLEOTIDE SEQUENCE</scope>
    <source>
        <strain evidence="5">KSB-15</strain>
    </source>
</reference>
<dbReference type="InterPro" id="IPR003715">
    <property type="entry name" value="Poly_export_N"/>
</dbReference>
<dbReference type="Pfam" id="PF10531">
    <property type="entry name" value="SLBB"/>
    <property type="match status" value="1"/>
</dbReference>
<dbReference type="InterPro" id="IPR019554">
    <property type="entry name" value="Soluble_ligand-bd"/>
</dbReference>
<evidence type="ECO:0000259" key="4">
    <source>
        <dbReference type="Pfam" id="PF10531"/>
    </source>
</evidence>
<feature type="signal peptide" evidence="2">
    <location>
        <begin position="1"/>
        <end position="22"/>
    </location>
</feature>
<dbReference type="GO" id="GO:0015159">
    <property type="term" value="F:polysaccharide transmembrane transporter activity"/>
    <property type="evidence" value="ECO:0007669"/>
    <property type="project" value="InterPro"/>
</dbReference>
<sequence>MRRSLSTLILALSFSLGACGHADTGDSYPASSAPAQPFGSGSSALPAAPAVGSAGATGNDAGPTDPAYLLAPGDSVTVNVYDEPDMSASQRLDVDGHLRLPLIGDVKVGGKSVREAEDQLEKLYTDRQLLKNPLVSIAVSNYALREVSVLGAVRSPGNFQFPKETTSMDIVDLITRVGGFLPTAKSDAVNVVRKTADGKERVTTVDVERMITKRRQGDAERRDFPIYPGDRIWIPERLF</sequence>
<dbReference type="AlphaFoldDB" id="A0A8F9TW59"/>
<name>A0A8F9TW59_9BACT</name>
<keyword evidence="6" id="KW-1185">Reference proteome</keyword>
<keyword evidence="1 2" id="KW-0732">Signal</keyword>
<dbReference type="PANTHER" id="PTHR33619">
    <property type="entry name" value="POLYSACCHARIDE EXPORT PROTEIN GFCE-RELATED"/>
    <property type="match status" value="1"/>
</dbReference>
<organism evidence="5 6">
    <name type="scientific">Horticoccus luteus</name>
    <dbReference type="NCBI Taxonomy" id="2862869"/>
    <lineage>
        <taxon>Bacteria</taxon>
        <taxon>Pseudomonadati</taxon>
        <taxon>Verrucomicrobiota</taxon>
        <taxon>Opitutia</taxon>
        <taxon>Opitutales</taxon>
        <taxon>Opitutaceae</taxon>
        <taxon>Horticoccus</taxon>
    </lineage>
</organism>
<dbReference type="PROSITE" id="PS51257">
    <property type="entry name" value="PROKAR_LIPOPROTEIN"/>
    <property type="match status" value="1"/>
</dbReference>
<feature type="domain" description="Polysaccharide export protein N-terminal" evidence="3">
    <location>
        <begin position="63"/>
        <end position="139"/>
    </location>
</feature>
<dbReference type="PANTHER" id="PTHR33619:SF3">
    <property type="entry name" value="POLYSACCHARIDE EXPORT PROTEIN GFCE-RELATED"/>
    <property type="match status" value="1"/>
</dbReference>
<gene>
    <name evidence="5" type="ORF">K0B96_07010</name>
</gene>
<feature type="chain" id="PRO_5034384416" evidence="2">
    <location>
        <begin position="23"/>
        <end position="239"/>
    </location>
</feature>
<dbReference type="InterPro" id="IPR049712">
    <property type="entry name" value="Poly_export"/>
</dbReference>
<evidence type="ECO:0000313" key="5">
    <source>
        <dbReference type="EMBL" id="QYM80354.1"/>
    </source>
</evidence>
<proteinExistence type="predicted"/>